<accession>A0A0M4FQ69</accession>
<keyword evidence="3" id="KW-1185">Reference proteome</keyword>
<evidence type="ECO:0000259" key="1">
    <source>
        <dbReference type="Pfam" id="PF08000"/>
    </source>
</evidence>
<organism evidence="2 3">
    <name type="scientific">Bacillus gobiensis</name>
    <dbReference type="NCBI Taxonomy" id="1441095"/>
    <lineage>
        <taxon>Bacteria</taxon>
        <taxon>Bacillati</taxon>
        <taxon>Bacillota</taxon>
        <taxon>Bacilli</taxon>
        <taxon>Bacillales</taxon>
        <taxon>Bacillaceae</taxon>
        <taxon>Bacillus</taxon>
    </lineage>
</organism>
<dbReference type="RefSeq" id="WP_053603054.1">
    <property type="nucleotide sequence ID" value="NZ_CP012600.1"/>
</dbReference>
<evidence type="ECO:0000313" key="2">
    <source>
        <dbReference type="EMBL" id="ALC81298.1"/>
    </source>
</evidence>
<dbReference type="PATRIC" id="fig|1441095.3.peg.1459"/>
<dbReference type="SUPFAM" id="SSF50729">
    <property type="entry name" value="PH domain-like"/>
    <property type="match status" value="1"/>
</dbReference>
<dbReference type="EMBL" id="CP012600">
    <property type="protein sequence ID" value="ALC81298.1"/>
    <property type="molecule type" value="Genomic_DNA"/>
</dbReference>
<gene>
    <name evidence="2" type="ORF">AM592_06605</name>
</gene>
<feature type="domain" description="Bacterial Pleckstrin homology" evidence="1">
    <location>
        <begin position="13"/>
        <end position="111"/>
    </location>
</feature>
<proteinExistence type="predicted"/>
<dbReference type="Gene3D" id="2.30.29.50">
    <property type="entry name" value="Bacterial Pleckstrin homology domain"/>
    <property type="match status" value="1"/>
</dbReference>
<reference evidence="2 3" key="2">
    <citation type="journal article" date="2016" name="Int. J. Syst. Evol. Microbiol.">
        <title>Bacillus gobiensis sp. nov., isolated from a soil sample.</title>
        <authorList>
            <person name="Liu B."/>
            <person name="Liu G.H."/>
            <person name="Cetin S."/>
            <person name="Schumann P."/>
            <person name="Pan Z.Z."/>
            <person name="Chen Q.Q."/>
        </authorList>
    </citation>
    <scope>NUCLEOTIDE SEQUENCE [LARGE SCALE GENOMIC DNA]</scope>
    <source>
        <strain evidence="2 3">FJAT-4402</strain>
    </source>
</reference>
<dbReference type="OrthoDB" id="9803613at2"/>
<dbReference type="InterPro" id="IPR012544">
    <property type="entry name" value="PHb"/>
</dbReference>
<dbReference type="Proteomes" id="UP000067625">
    <property type="component" value="Chromosome"/>
</dbReference>
<dbReference type="Pfam" id="PF08000">
    <property type="entry name" value="bPH_1"/>
    <property type="match status" value="1"/>
</dbReference>
<dbReference type="AlphaFoldDB" id="A0A0M4FQ69"/>
<dbReference type="STRING" id="1441095.AM592_06605"/>
<name>A0A0M4FQ69_9BACI</name>
<sequence length="114" mass="13367">MGIFSTFKGSDSRNYEELLIEGERIELLSQLKTDQICFTNKRVIFFDNKTFSKRKVRVFLPYKHIEGFAIQEAGVFDLETCLFLITKSKSFELDFAKDTDMNKIQAILTKYTWS</sequence>
<evidence type="ECO:0000313" key="3">
    <source>
        <dbReference type="Proteomes" id="UP000067625"/>
    </source>
</evidence>
<dbReference type="InterPro" id="IPR037063">
    <property type="entry name" value="PHb_sf"/>
</dbReference>
<protein>
    <recommendedName>
        <fullName evidence="1">Bacterial Pleckstrin homology domain-containing protein</fullName>
    </recommendedName>
</protein>
<reference evidence="3" key="1">
    <citation type="submission" date="2015-08" db="EMBL/GenBank/DDBJ databases">
        <title>Genome sequencing project for genomic taxonomy and phylogenomics of Bacillus-like bacteria.</title>
        <authorList>
            <person name="Liu B."/>
            <person name="Wang J."/>
            <person name="Zhu Y."/>
            <person name="Liu G."/>
            <person name="Chen Q."/>
            <person name="Chen Z."/>
            <person name="Lan J."/>
            <person name="Che J."/>
            <person name="Ge C."/>
            <person name="Shi H."/>
            <person name="Pan Z."/>
            <person name="Liu X."/>
        </authorList>
    </citation>
    <scope>NUCLEOTIDE SEQUENCE [LARGE SCALE GENOMIC DNA]</scope>
    <source>
        <strain evidence="3">FJAT-4402</strain>
    </source>
</reference>